<protein>
    <submittedName>
        <fullName evidence="1">Uncharacterized protein</fullName>
    </submittedName>
</protein>
<reference evidence="1" key="1">
    <citation type="submission" date="2022-11" db="EMBL/GenBank/DDBJ databases">
        <title>Lacinutrix neustonica HL-RS19T sp. nov., isolated from the surface microlayer sample of brackish Lake Shihwa.</title>
        <authorList>
            <person name="Choi J.Y."/>
            <person name="Hwang C.Y."/>
        </authorList>
    </citation>
    <scope>NUCLEOTIDE SEQUENCE</scope>
    <source>
        <strain evidence="1">HL-RS19</strain>
    </source>
</reference>
<sequence length="90" mass="10349">MSQLATIFEKIKEDFFTNHVETATKEDYSLVFSPFSAGFTNDDFLFLDSNSASLSGESARKYNDDLYSFSQISNTIPREKNFRAVSRKRK</sequence>
<proteinExistence type="predicted"/>
<keyword evidence="2" id="KW-1185">Reference proteome</keyword>
<dbReference type="Proteomes" id="UP001164705">
    <property type="component" value="Chromosome"/>
</dbReference>
<dbReference type="KEGG" id="lnu:N7U66_08260"/>
<organism evidence="1 2">
    <name type="scientific">Lacinutrix neustonica</name>
    <dbReference type="NCBI Taxonomy" id="2980107"/>
    <lineage>
        <taxon>Bacteria</taxon>
        <taxon>Pseudomonadati</taxon>
        <taxon>Bacteroidota</taxon>
        <taxon>Flavobacteriia</taxon>
        <taxon>Flavobacteriales</taxon>
        <taxon>Flavobacteriaceae</taxon>
        <taxon>Lacinutrix</taxon>
    </lineage>
</organism>
<accession>A0A9E8SFI9</accession>
<dbReference type="RefSeq" id="WP_267678053.1">
    <property type="nucleotide sequence ID" value="NZ_CP113088.1"/>
</dbReference>
<dbReference type="AlphaFoldDB" id="A0A9E8SFI9"/>
<dbReference type="EMBL" id="CP113088">
    <property type="protein sequence ID" value="WAC03469.1"/>
    <property type="molecule type" value="Genomic_DNA"/>
</dbReference>
<evidence type="ECO:0000313" key="1">
    <source>
        <dbReference type="EMBL" id="WAC03469.1"/>
    </source>
</evidence>
<evidence type="ECO:0000313" key="2">
    <source>
        <dbReference type="Proteomes" id="UP001164705"/>
    </source>
</evidence>
<name>A0A9E8SFI9_9FLAO</name>
<gene>
    <name evidence="1" type="ORF">N7U66_08260</name>
</gene>